<name>A0A4Y2U8I1_ARAVE</name>
<protein>
    <submittedName>
        <fullName evidence="5">Uncharacterized protein</fullName>
    </submittedName>
</protein>
<dbReference type="EMBL" id="BGPR01033877">
    <property type="protein sequence ID" value="GBO07986.1"/>
    <property type="molecule type" value="Genomic_DNA"/>
</dbReference>
<organism evidence="5 6">
    <name type="scientific">Araneus ventricosus</name>
    <name type="common">Orbweaver spider</name>
    <name type="synonym">Epeira ventricosa</name>
    <dbReference type="NCBI Taxonomy" id="182803"/>
    <lineage>
        <taxon>Eukaryota</taxon>
        <taxon>Metazoa</taxon>
        <taxon>Ecdysozoa</taxon>
        <taxon>Arthropoda</taxon>
        <taxon>Chelicerata</taxon>
        <taxon>Arachnida</taxon>
        <taxon>Araneae</taxon>
        <taxon>Araneomorphae</taxon>
        <taxon>Entelegynae</taxon>
        <taxon>Araneoidea</taxon>
        <taxon>Araneidae</taxon>
        <taxon>Araneus</taxon>
    </lineage>
</organism>
<proteinExistence type="predicted"/>
<evidence type="ECO:0000256" key="1">
    <source>
        <dbReference type="SAM" id="MobiDB-lite"/>
    </source>
</evidence>
<keyword evidence="6" id="KW-1185">Reference proteome</keyword>
<accession>A0A4Y2U8I1</accession>
<evidence type="ECO:0000313" key="2">
    <source>
        <dbReference type="EMBL" id="GBO06828.1"/>
    </source>
</evidence>
<feature type="region of interest" description="Disordered" evidence="1">
    <location>
        <begin position="1"/>
        <end position="43"/>
    </location>
</feature>
<dbReference type="Proteomes" id="UP000499080">
    <property type="component" value="Unassembled WGS sequence"/>
</dbReference>
<evidence type="ECO:0000313" key="5">
    <source>
        <dbReference type="EMBL" id="GBO07986.1"/>
    </source>
</evidence>
<dbReference type="EMBL" id="BGPR01033875">
    <property type="protein sequence ID" value="GBO07978.1"/>
    <property type="molecule type" value="Genomic_DNA"/>
</dbReference>
<evidence type="ECO:0000313" key="6">
    <source>
        <dbReference type="Proteomes" id="UP000499080"/>
    </source>
</evidence>
<evidence type="ECO:0000313" key="4">
    <source>
        <dbReference type="EMBL" id="GBO07978.1"/>
    </source>
</evidence>
<reference evidence="5 6" key="1">
    <citation type="journal article" date="2019" name="Sci. Rep.">
        <title>Orb-weaving spider Araneus ventricosus genome elucidates the spidroin gene catalogue.</title>
        <authorList>
            <person name="Kono N."/>
            <person name="Nakamura H."/>
            <person name="Ohtoshi R."/>
            <person name="Moran D.A.P."/>
            <person name="Shinohara A."/>
            <person name="Yoshida Y."/>
            <person name="Fujiwara M."/>
            <person name="Mori M."/>
            <person name="Tomita M."/>
            <person name="Arakawa K."/>
        </authorList>
    </citation>
    <scope>NUCLEOTIDE SEQUENCE [LARGE SCALE GENOMIC DNA]</scope>
</reference>
<dbReference type="AlphaFoldDB" id="A0A4Y2U8I1"/>
<evidence type="ECO:0000313" key="3">
    <source>
        <dbReference type="EMBL" id="GBO06835.1"/>
    </source>
</evidence>
<dbReference type="EMBL" id="BGPR01033048">
    <property type="protein sequence ID" value="GBO06835.1"/>
    <property type="molecule type" value="Genomic_DNA"/>
</dbReference>
<dbReference type="EMBL" id="BGPR01033045">
    <property type="protein sequence ID" value="GBO06828.1"/>
    <property type="molecule type" value="Genomic_DNA"/>
</dbReference>
<feature type="compositionally biased region" description="Basic and acidic residues" evidence="1">
    <location>
        <begin position="1"/>
        <end position="13"/>
    </location>
</feature>
<comment type="caution">
    <text evidence="5">The sequence shown here is derived from an EMBL/GenBank/DDBJ whole genome shotgun (WGS) entry which is preliminary data.</text>
</comment>
<sequence length="105" mass="12398">MQTNEFAERKYTRQYDVSEDETGTTVLPPRENPDQGCRKQTSRRKEGNLYKINRNIWQSKRISLGKEFVFDQSTKRHETSVGSICTKCNKTFSFTPKMQWNIPFP</sequence>
<gene>
    <name evidence="5" type="ORF">AVEN_107650_1</name>
    <name evidence="3" type="ORF">AVEN_133142_1</name>
    <name evidence="2" type="ORF">AVEN_231749_1</name>
    <name evidence="4" type="ORF">AVEN_95019_1</name>
</gene>
<feature type="compositionally biased region" description="Basic and acidic residues" evidence="1">
    <location>
        <begin position="31"/>
        <end position="43"/>
    </location>
</feature>